<reference evidence="1 2" key="1">
    <citation type="submission" date="2016-04" db="EMBL/GenBank/DDBJ databases">
        <authorList>
            <person name="Chen L."/>
            <person name="Zhuang W."/>
            <person name="Wang G."/>
        </authorList>
    </citation>
    <scope>NUCLEOTIDE SEQUENCE [LARGE SCALE GENOMIC DNA]</scope>
    <source>
        <strain evidence="2">GR20</strain>
    </source>
</reference>
<gene>
    <name evidence="1" type="ORF">A4D02_22325</name>
</gene>
<name>A0ABX3P1S3_9BACT</name>
<sequence length="102" mass="11103">MDKTVATFIGVVCVVVGLHASRAMHQTNITGKVSSERDSVWVFAVNGKDSLKTMVSNGKFRFKVKPGAWRVTVTKKHPIDEGGQTVEVSEGRTLDMGTIILN</sequence>
<protein>
    <recommendedName>
        <fullName evidence="3">Carboxypeptidase regulatory-like domain-containing protein</fullName>
    </recommendedName>
</protein>
<evidence type="ECO:0000313" key="1">
    <source>
        <dbReference type="EMBL" id="OQP53137.1"/>
    </source>
</evidence>
<dbReference type="EMBL" id="LWBO01000003">
    <property type="protein sequence ID" value="OQP53137.1"/>
    <property type="molecule type" value="Genomic_DNA"/>
</dbReference>
<comment type="caution">
    <text evidence="1">The sequence shown here is derived from an EMBL/GenBank/DDBJ whole genome shotgun (WGS) entry which is preliminary data.</text>
</comment>
<dbReference type="Gene3D" id="2.60.40.1120">
    <property type="entry name" value="Carboxypeptidase-like, regulatory domain"/>
    <property type="match status" value="1"/>
</dbReference>
<dbReference type="RefSeq" id="WP_014218327.1">
    <property type="nucleotide sequence ID" value="NZ_LWBO01000003.1"/>
</dbReference>
<proteinExistence type="predicted"/>
<evidence type="ECO:0000313" key="2">
    <source>
        <dbReference type="Proteomes" id="UP000192277"/>
    </source>
</evidence>
<organism evidence="1 2">
    <name type="scientific">Niastella koreensis</name>
    <dbReference type="NCBI Taxonomy" id="354356"/>
    <lineage>
        <taxon>Bacteria</taxon>
        <taxon>Pseudomonadati</taxon>
        <taxon>Bacteroidota</taxon>
        <taxon>Chitinophagia</taxon>
        <taxon>Chitinophagales</taxon>
        <taxon>Chitinophagaceae</taxon>
        <taxon>Niastella</taxon>
    </lineage>
</organism>
<keyword evidence="2" id="KW-1185">Reference proteome</keyword>
<dbReference type="Proteomes" id="UP000192277">
    <property type="component" value="Unassembled WGS sequence"/>
</dbReference>
<evidence type="ECO:0008006" key="3">
    <source>
        <dbReference type="Google" id="ProtNLM"/>
    </source>
</evidence>
<accession>A0ABX3P1S3</accession>